<protein>
    <submittedName>
        <fullName evidence="1">Uncharacterized protein</fullName>
    </submittedName>
</protein>
<sequence>MNPAHSVPTWQKFKNILISLFHLEYIFEDWHNNYTFTV</sequence>
<organism evidence="1">
    <name type="scientific">Anguilla anguilla</name>
    <name type="common">European freshwater eel</name>
    <name type="synonym">Muraena anguilla</name>
    <dbReference type="NCBI Taxonomy" id="7936"/>
    <lineage>
        <taxon>Eukaryota</taxon>
        <taxon>Metazoa</taxon>
        <taxon>Chordata</taxon>
        <taxon>Craniata</taxon>
        <taxon>Vertebrata</taxon>
        <taxon>Euteleostomi</taxon>
        <taxon>Actinopterygii</taxon>
        <taxon>Neopterygii</taxon>
        <taxon>Teleostei</taxon>
        <taxon>Anguilliformes</taxon>
        <taxon>Anguillidae</taxon>
        <taxon>Anguilla</taxon>
    </lineage>
</organism>
<reference evidence="1" key="1">
    <citation type="submission" date="2014-11" db="EMBL/GenBank/DDBJ databases">
        <authorList>
            <person name="Amaro Gonzalez C."/>
        </authorList>
    </citation>
    <scope>NUCLEOTIDE SEQUENCE</scope>
</reference>
<evidence type="ECO:0000313" key="1">
    <source>
        <dbReference type="EMBL" id="JAH53238.1"/>
    </source>
</evidence>
<dbReference type="EMBL" id="GBXM01055339">
    <property type="protein sequence ID" value="JAH53238.1"/>
    <property type="molecule type" value="Transcribed_RNA"/>
</dbReference>
<dbReference type="AlphaFoldDB" id="A0A0E9TKJ9"/>
<proteinExistence type="predicted"/>
<name>A0A0E9TKJ9_ANGAN</name>
<accession>A0A0E9TKJ9</accession>
<reference evidence="1" key="2">
    <citation type="journal article" date="2015" name="Fish Shellfish Immunol.">
        <title>Early steps in the European eel (Anguilla anguilla)-Vibrio vulnificus interaction in the gills: Role of the RtxA13 toxin.</title>
        <authorList>
            <person name="Callol A."/>
            <person name="Pajuelo D."/>
            <person name="Ebbesson L."/>
            <person name="Teles M."/>
            <person name="MacKenzie S."/>
            <person name="Amaro C."/>
        </authorList>
    </citation>
    <scope>NUCLEOTIDE SEQUENCE</scope>
</reference>